<name>A0ABU3DH10_9RHOB</name>
<dbReference type="GO" id="GO:0005524">
    <property type="term" value="F:ATP binding"/>
    <property type="evidence" value="ECO:0007669"/>
    <property type="project" value="UniProtKB-KW"/>
</dbReference>
<dbReference type="Proteomes" id="UP001265259">
    <property type="component" value="Unassembled WGS sequence"/>
</dbReference>
<dbReference type="SUPFAM" id="SSF52540">
    <property type="entry name" value="P-loop containing nucleoside triphosphate hydrolases"/>
    <property type="match status" value="1"/>
</dbReference>
<evidence type="ECO:0000313" key="6">
    <source>
        <dbReference type="EMBL" id="MDT0683002.1"/>
    </source>
</evidence>
<dbReference type="CDD" id="cd03293">
    <property type="entry name" value="ABC_NrtD_SsuB_transporters"/>
    <property type="match status" value="1"/>
</dbReference>
<evidence type="ECO:0000313" key="7">
    <source>
        <dbReference type="Proteomes" id="UP001265259"/>
    </source>
</evidence>
<feature type="domain" description="ABC transporter" evidence="5">
    <location>
        <begin position="13"/>
        <end position="240"/>
    </location>
</feature>
<accession>A0ABU3DH10</accession>
<keyword evidence="2" id="KW-0813">Transport</keyword>
<evidence type="ECO:0000259" key="5">
    <source>
        <dbReference type="PROSITE" id="PS50893"/>
    </source>
</evidence>
<comment type="caution">
    <text evidence="6">The sequence shown here is derived from an EMBL/GenBank/DDBJ whole genome shotgun (WGS) entry which is preliminary data.</text>
</comment>
<dbReference type="RefSeq" id="WP_311691064.1">
    <property type="nucleotide sequence ID" value="NZ_JAVRHL010000002.1"/>
</dbReference>
<dbReference type="InterPro" id="IPR027417">
    <property type="entry name" value="P-loop_NTPase"/>
</dbReference>
<dbReference type="InterPro" id="IPR050166">
    <property type="entry name" value="ABC_transporter_ATP-bind"/>
</dbReference>
<dbReference type="InterPro" id="IPR017871">
    <property type="entry name" value="ABC_transporter-like_CS"/>
</dbReference>
<dbReference type="PROSITE" id="PS00211">
    <property type="entry name" value="ABC_TRANSPORTER_1"/>
    <property type="match status" value="1"/>
</dbReference>
<evidence type="ECO:0000256" key="1">
    <source>
        <dbReference type="ARBA" id="ARBA00005417"/>
    </source>
</evidence>
<dbReference type="Pfam" id="PF00005">
    <property type="entry name" value="ABC_tran"/>
    <property type="match status" value="1"/>
</dbReference>
<dbReference type="PROSITE" id="PS50893">
    <property type="entry name" value="ABC_TRANSPORTER_2"/>
    <property type="match status" value="1"/>
</dbReference>
<keyword evidence="7" id="KW-1185">Reference proteome</keyword>
<evidence type="ECO:0000256" key="4">
    <source>
        <dbReference type="ARBA" id="ARBA00022840"/>
    </source>
</evidence>
<proteinExistence type="inferred from homology"/>
<dbReference type="EMBL" id="JAVRHL010000002">
    <property type="protein sequence ID" value="MDT0683002.1"/>
    <property type="molecule type" value="Genomic_DNA"/>
</dbReference>
<keyword evidence="3" id="KW-0547">Nucleotide-binding</keyword>
<evidence type="ECO:0000256" key="2">
    <source>
        <dbReference type="ARBA" id="ARBA00022448"/>
    </source>
</evidence>
<evidence type="ECO:0000256" key="3">
    <source>
        <dbReference type="ARBA" id="ARBA00022741"/>
    </source>
</evidence>
<dbReference type="InterPro" id="IPR003593">
    <property type="entry name" value="AAA+_ATPase"/>
</dbReference>
<organism evidence="6 7">
    <name type="scientific">Tropicimonas omnivorans</name>
    <dbReference type="NCBI Taxonomy" id="3075590"/>
    <lineage>
        <taxon>Bacteria</taxon>
        <taxon>Pseudomonadati</taxon>
        <taxon>Pseudomonadota</taxon>
        <taxon>Alphaproteobacteria</taxon>
        <taxon>Rhodobacterales</taxon>
        <taxon>Roseobacteraceae</taxon>
        <taxon>Tropicimonas</taxon>
    </lineage>
</organism>
<dbReference type="PANTHER" id="PTHR42788:SF13">
    <property type="entry name" value="ALIPHATIC SULFONATES IMPORT ATP-BINDING PROTEIN SSUB"/>
    <property type="match status" value="1"/>
</dbReference>
<gene>
    <name evidence="6" type="ORF">RM543_09910</name>
</gene>
<keyword evidence="4 6" id="KW-0067">ATP-binding</keyword>
<dbReference type="Gene3D" id="3.40.50.300">
    <property type="entry name" value="P-loop containing nucleotide triphosphate hydrolases"/>
    <property type="match status" value="1"/>
</dbReference>
<dbReference type="SMART" id="SM00382">
    <property type="entry name" value="AAA"/>
    <property type="match status" value="1"/>
</dbReference>
<protein>
    <submittedName>
        <fullName evidence="6">ABC transporter ATP-binding protein</fullName>
    </submittedName>
</protein>
<sequence>MSAPGTEGAVVTARNLDLTFQTSDGPVHALKDVSLSVEPGEFVSFIGPSGCGKTTFLRCVAGLEEPTGGTLEVNGMSADEARRARAYGYVFQAAGLYPWRTIGGNIRLPLEIMGYSEEEKARRVRQTLELVDLGGFEKKFPWQLSGGMQQRASIARALSFDADLLLMDEPFGALDEIVRDRLNEELLSLWDRTGKTMLFVTHSIPEAVYLSTKIVVMSPRPGRISDVIDSPLPKERPLDIRDSREFIEIAHRVREGLRAGMEAA</sequence>
<reference evidence="6 7" key="1">
    <citation type="submission" date="2023-09" db="EMBL/GenBank/DDBJ databases">
        <authorList>
            <person name="Rey-Velasco X."/>
        </authorList>
    </citation>
    <scope>NUCLEOTIDE SEQUENCE [LARGE SCALE GENOMIC DNA]</scope>
    <source>
        <strain evidence="6 7">F158</strain>
    </source>
</reference>
<comment type="similarity">
    <text evidence="1">Belongs to the ABC transporter superfamily.</text>
</comment>
<dbReference type="PANTHER" id="PTHR42788">
    <property type="entry name" value="TAURINE IMPORT ATP-BINDING PROTEIN-RELATED"/>
    <property type="match status" value="1"/>
</dbReference>
<dbReference type="InterPro" id="IPR003439">
    <property type="entry name" value="ABC_transporter-like_ATP-bd"/>
</dbReference>